<dbReference type="Gene3D" id="3.80.10.10">
    <property type="entry name" value="Ribonuclease Inhibitor"/>
    <property type="match status" value="1"/>
</dbReference>
<evidence type="ECO:0000256" key="4">
    <source>
        <dbReference type="ARBA" id="ARBA00022729"/>
    </source>
</evidence>
<dbReference type="SUPFAM" id="SSF49899">
    <property type="entry name" value="Concanavalin A-like lectins/glucanases"/>
    <property type="match status" value="1"/>
</dbReference>
<dbReference type="InterPro" id="IPR013320">
    <property type="entry name" value="ConA-like_dom_sf"/>
</dbReference>
<dbReference type="PANTHER" id="PTHR48059">
    <property type="entry name" value="POLYGALACTURONASE INHIBITOR 1"/>
    <property type="match status" value="1"/>
</dbReference>
<dbReference type="SUPFAM" id="SSF52058">
    <property type="entry name" value="L domain-like"/>
    <property type="match status" value="1"/>
</dbReference>
<comment type="caution">
    <text evidence="7">The sequence shown here is derived from an EMBL/GenBank/DDBJ whole genome shotgun (WGS) entry which is preliminary data.</text>
</comment>
<dbReference type="RefSeq" id="WP_322809259.1">
    <property type="nucleotide sequence ID" value="NZ_JAVBVO010000003.1"/>
</dbReference>
<dbReference type="InterPro" id="IPR032675">
    <property type="entry name" value="LRR_dom_sf"/>
</dbReference>
<dbReference type="Proteomes" id="UP001290462">
    <property type="component" value="Unassembled WGS sequence"/>
</dbReference>
<name>A0AAW9K456_CARML</name>
<dbReference type="EMBL" id="JAVBVO010000003">
    <property type="protein sequence ID" value="MDZ5759526.1"/>
    <property type="molecule type" value="Genomic_DNA"/>
</dbReference>
<keyword evidence="3" id="KW-0433">Leucine-rich repeat</keyword>
<proteinExistence type="predicted"/>
<dbReference type="GO" id="GO:0005886">
    <property type="term" value="C:plasma membrane"/>
    <property type="evidence" value="ECO:0007669"/>
    <property type="project" value="UniProtKB-SubCell"/>
</dbReference>
<reference evidence="7" key="1">
    <citation type="submission" date="2023-08" db="EMBL/GenBank/DDBJ databases">
        <title>Genomic characterization of piscicolin 126 produced by Carnobacterium maltaromaticum CM22 strain isolated from salmon (Salmo salar).</title>
        <authorList>
            <person name="Gonzalez-Gragera E."/>
            <person name="Garcia-Lopez J.D."/>
            <person name="Teso-Perez C."/>
            <person name="Gimenez-Hernandez I."/>
            <person name="Peralta-Sanchez J.M."/>
            <person name="Valdivia E."/>
            <person name="Montalban-Lopez M."/>
            <person name="Martin-Platero A.M."/>
            <person name="Banos A."/>
            <person name="Martinez-Bueno M."/>
        </authorList>
    </citation>
    <scope>NUCLEOTIDE SEQUENCE</scope>
    <source>
        <strain evidence="7">CM22</strain>
    </source>
</reference>
<keyword evidence="6" id="KW-0472">Membrane</keyword>
<dbReference type="InterPro" id="IPR001611">
    <property type="entry name" value="Leu-rich_rpt"/>
</dbReference>
<keyword evidence="2" id="KW-1003">Cell membrane</keyword>
<evidence type="ECO:0000256" key="1">
    <source>
        <dbReference type="ARBA" id="ARBA00004236"/>
    </source>
</evidence>
<comment type="subcellular location">
    <subcellularLocation>
        <location evidence="1">Cell membrane</location>
    </subcellularLocation>
</comment>
<evidence type="ECO:0000256" key="5">
    <source>
        <dbReference type="ARBA" id="ARBA00022737"/>
    </source>
</evidence>
<dbReference type="AlphaFoldDB" id="A0AAW9K456"/>
<dbReference type="Pfam" id="PF00560">
    <property type="entry name" value="LRR_1"/>
    <property type="match status" value="1"/>
</dbReference>
<evidence type="ECO:0000313" key="7">
    <source>
        <dbReference type="EMBL" id="MDZ5759526.1"/>
    </source>
</evidence>
<keyword evidence="5" id="KW-0677">Repeat</keyword>
<dbReference type="Pfam" id="PF18483">
    <property type="entry name" value="Lectin_L-type_dom"/>
    <property type="match status" value="1"/>
</dbReference>
<evidence type="ECO:0000313" key="8">
    <source>
        <dbReference type="Proteomes" id="UP001290462"/>
    </source>
</evidence>
<sequence length="834" mass="92534">MKISKKLIVFFGVLGLVISLSLTVEASQPPISLPLGDVFAVPNGANSYVDGNITVITKDSNYQTGSIFSTEGNKLDLNQSFHAEMYIYLGDRRETAADGMTFVMHADKNRTMNFTGGTGAQLGVYPKAGWSWLMQQIEKSFVVEFDTYYNNDVLGDQMDKTINMNDNKGHVAYAFPDTLSSYGLNSKGRIESLNHQGVYYPNDYLSNGKWHLFSVDWDAEKNILAYNFDDAPTVSVPINPNAVFGTTSVYWGFTGSTGGFSQEAKVAFKQIPGLVNVGSSMKVTKNGKDIANTTILGGDGDVKIQYDLKYFGGKQNLLNAVFNLDLDEFLSFKPGTLTVNDTIMSDEYFVNGKLKYNLPTDMTTENSNFRISFIGTPKIATDENIKTTIDYSITGKNYFGNNLKTEFSIEKVNIIKSSYFENQSWLINEINRQLAPKKIDVDVFDRDLAKITKIDLTSAPKVIGEHIPRTIDSLINLNSFRLANQKLSGALPEEVGNLSKLRYLSIYGNSFDGEIPQSIGKLQELLLIALDDNDLIGRVPAAIASLPKLNQISLNGNKLSGQLPDFRMSMGLINIKDTQVTYNLATVPSFLTSAKSKNYTKTFIGGLKLTGTSRVISKSEQIKPFDKTNEGYFDLKVMDEMQPINLVEEHIYTIKNTIDGTIYYKGRDNPQVIIPYKKGISYTVILDEAEKNPNNVFTVLGKEHELKFAEIPSAINLKIKLGSEKQAVIPEGNLAVFDNRENKQWKLSITLSELTEGQKKLQGEYSYTTKTGVSFPIASGQKFLLETGESDSVNEVIQVSNSLGTNYGLGYTAYRSNYIGNYKGSVIWTLEDAP</sequence>
<dbReference type="CDD" id="cd01951">
    <property type="entry name" value="lectin_L-type"/>
    <property type="match status" value="1"/>
</dbReference>
<dbReference type="Gene3D" id="2.60.120.200">
    <property type="match status" value="1"/>
</dbReference>
<dbReference type="FunFam" id="3.80.10.10:FF:000299">
    <property type="entry name" value="Piriformospora indica-insensitive protein 2"/>
    <property type="match status" value="1"/>
</dbReference>
<dbReference type="InterPro" id="IPR051848">
    <property type="entry name" value="PGIP"/>
</dbReference>
<dbReference type="InterPro" id="IPR056573">
    <property type="entry name" value="Lectin_L-type_dom"/>
</dbReference>
<evidence type="ECO:0000256" key="6">
    <source>
        <dbReference type="ARBA" id="ARBA00023136"/>
    </source>
</evidence>
<dbReference type="PANTHER" id="PTHR48059:SF30">
    <property type="entry name" value="OS06G0587000 PROTEIN"/>
    <property type="match status" value="1"/>
</dbReference>
<accession>A0AAW9K456</accession>
<evidence type="ECO:0000256" key="2">
    <source>
        <dbReference type="ARBA" id="ARBA00022475"/>
    </source>
</evidence>
<organism evidence="7 8">
    <name type="scientific">Carnobacterium maltaromaticum</name>
    <name type="common">Carnobacterium piscicola</name>
    <dbReference type="NCBI Taxonomy" id="2751"/>
    <lineage>
        <taxon>Bacteria</taxon>
        <taxon>Bacillati</taxon>
        <taxon>Bacillota</taxon>
        <taxon>Bacilli</taxon>
        <taxon>Lactobacillales</taxon>
        <taxon>Carnobacteriaceae</taxon>
        <taxon>Carnobacterium</taxon>
    </lineage>
</organism>
<evidence type="ECO:0000256" key="3">
    <source>
        <dbReference type="ARBA" id="ARBA00022614"/>
    </source>
</evidence>
<gene>
    <name evidence="7" type="ORF">RAK27_12755</name>
</gene>
<keyword evidence="4" id="KW-0732">Signal</keyword>
<protein>
    <submittedName>
        <fullName evidence="7">Cell surface protein</fullName>
    </submittedName>
</protein>